<accession>A0A4V5NI78</accession>
<evidence type="ECO:0000256" key="5">
    <source>
        <dbReference type="SAM" id="MobiDB-lite"/>
    </source>
</evidence>
<evidence type="ECO:0000256" key="1">
    <source>
        <dbReference type="ARBA" id="ARBA00022676"/>
    </source>
</evidence>
<dbReference type="Proteomes" id="UP000308768">
    <property type="component" value="Unassembled WGS sequence"/>
</dbReference>
<feature type="region of interest" description="Disordered" evidence="5">
    <location>
        <begin position="109"/>
        <end position="161"/>
    </location>
</feature>
<organism evidence="6 7">
    <name type="scientific">Cryomyces minteri</name>
    <dbReference type="NCBI Taxonomy" id="331657"/>
    <lineage>
        <taxon>Eukaryota</taxon>
        <taxon>Fungi</taxon>
        <taxon>Dikarya</taxon>
        <taxon>Ascomycota</taxon>
        <taxon>Pezizomycotina</taxon>
        <taxon>Dothideomycetes</taxon>
        <taxon>Dothideomycetes incertae sedis</taxon>
        <taxon>Cryomyces</taxon>
    </lineage>
</organism>
<evidence type="ECO:0000256" key="3">
    <source>
        <dbReference type="ARBA" id="ARBA00022695"/>
    </source>
</evidence>
<keyword evidence="7" id="KW-1185">Reference proteome</keyword>
<feature type="compositionally biased region" description="Acidic residues" evidence="5">
    <location>
        <begin position="126"/>
        <end position="144"/>
    </location>
</feature>
<dbReference type="OrthoDB" id="109543at2759"/>
<dbReference type="GO" id="GO:0016779">
    <property type="term" value="F:nucleotidyltransferase activity"/>
    <property type="evidence" value="ECO:0007669"/>
    <property type="project" value="UniProtKB-KW"/>
</dbReference>
<dbReference type="STRING" id="331657.A0A4V5NI78"/>
<evidence type="ECO:0000313" key="6">
    <source>
        <dbReference type="EMBL" id="TKA75919.1"/>
    </source>
</evidence>
<dbReference type="AlphaFoldDB" id="A0A4V5NI78"/>
<gene>
    <name evidence="6" type="ORF">B0A49_04180</name>
</gene>
<dbReference type="InterPro" id="IPR051838">
    <property type="entry name" value="ARTD_PARP"/>
</dbReference>
<keyword evidence="1" id="KW-0328">Glycosyltransferase</keyword>
<keyword evidence="3" id="KW-0548">Nucleotidyltransferase</keyword>
<dbReference type="PANTHER" id="PTHR21328">
    <property type="entry name" value="POLY ADP-RIBOSE POLYMERASE FAMILY, MEMBER PARP"/>
    <property type="match status" value="1"/>
</dbReference>
<dbReference type="GO" id="GO:0016757">
    <property type="term" value="F:glycosyltransferase activity"/>
    <property type="evidence" value="ECO:0007669"/>
    <property type="project" value="UniProtKB-KW"/>
</dbReference>
<evidence type="ECO:0000256" key="2">
    <source>
        <dbReference type="ARBA" id="ARBA00022679"/>
    </source>
</evidence>
<keyword evidence="2" id="KW-0808">Transferase</keyword>
<keyword evidence="4" id="KW-0520">NAD</keyword>
<comment type="caution">
    <text evidence="6">The sequence shown here is derived from an EMBL/GenBank/DDBJ whole genome shotgun (WGS) entry which is preliminary data.</text>
</comment>
<evidence type="ECO:0000313" key="7">
    <source>
        <dbReference type="Proteomes" id="UP000308768"/>
    </source>
</evidence>
<feature type="non-terminal residue" evidence="6">
    <location>
        <position position="482"/>
    </location>
</feature>
<proteinExistence type="predicted"/>
<sequence>MPRKQFIADLKTAAAGTGLDRIRDVVSGEDDGQFRFLFTLEGSRGPVSISALVPDVSEYPSNHEYWVYADDNAPPAVGAALNDLPRTNGMSVTALLGLVSRVLIKSVGDRDGDVDMPDSQSLHADLDDERDCFSESDEDEEDDWGFDRHTPESSLDASHYTVPAHSSNSLAAASRKARIRKDLQAAKKAGFKVGHQGALLDGTSCFVSISCRISKLGISEEAMGAWQLESSDYLILLIHYPNGYRTVESLKGYDPPTVRQNVELRVGKSTTYKPTLAEALKAFTTVLKDEEPKRNTMVIDLATPEKDGFRHVFISRPLHELLNDRLVTLLNYRDMGMSWEGAERFYNDNQGRSIKHADTMGDAYTSDEVPNRTLPDLVTADQTKDDLGSTSHSFPLLGMQFLLRHLVRCTEFCLVCHTKLEQEFEALKPYVCNKPLCLYQYMSLGFGPSIEHEIVAQPYVVDLLLTFAYASAKAGKMREFPT</sequence>
<protein>
    <submittedName>
        <fullName evidence="6">Uncharacterized protein</fullName>
    </submittedName>
</protein>
<reference evidence="6 7" key="1">
    <citation type="submission" date="2017-03" db="EMBL/GenBank/DDBJ databases">
        <title>Genomes of endolithic fungi from Antarctica.</title>
        <authorList>
            <person name="Coleine C."/>
            <person name="Masonjones S."/>
            <person name="Stajich J.E."/>
        </authorList>
    </citation>
    <scope>NUCLEOTIDE SEQUENCE [LARGE SCALE GENOMIC DNA]</scope>
    <source>
        <strain evidence="6 7">CCFEE 5187</strain>
    </source>
</reference>
<name>A0A4V5NI78_9PEZI</name>
<evidence type="ECO:0000256" key="4">
    <source>
        <dbReference type="ARBA" id="ARBA00023027"/>
    </source>
</evidence>
<dbReference type="EMBL" id="NAJN01000265">
    <property type="protein sequence ID" value="TKA75919.1"/>
    <property type="molecule type" value="Genomic_DNA"/>
</dbReference>